<comment type="caution">
    <text evidence="2">The sequence shown here is derived from an EMBL/GenBank/DDBJ whole genome shotgun (WGS) entry which is preliminary data.</text>
</comment>
<feature type="compositionally biased region" description="Low complexity" evidence="1">
    <location>
        <begin position="603"/>
        <end position="623"/>
    </location>
</feature>
<feature type="region of interest" description="Disordered" evidence="1">
    <location>
        <begin position="578"/>
        <end position="629"/>
    </location>
</feature>
<dbReference type="NCBIfam" id="NF008500">
    <property type="entry name" value="PRK11410.1"/>
    <property type="match status" value="1"/>
</dbReference>
<dbReference type="AlphaFoldDB" id="A0A2S4LSP6"/>
<dbReference type="InterPro" id="IPR018671">
    <property type="entry name" value="DUF2138"/>
</dbReference>
<accession>A0A2S4LSP6</accession>
<proteinExistence type="predicted"/>
<gene>
    <name evidence="2" type="ORF">B0G62_1343</name>
</gene>
<dbReference type="Pfam" id="PF09909">
    <property type="entry name" value="DUF2138"/>
    <property type="match status" value="1"/>
</dbReference>
<evidence type="ECO:0000313" key="2">
    <source>
        <dbReference type="EMBL" id="POR45369.1"/>
    </source>
</evidence>
<protein>
    <submittedName>
        <fullName evidence="2">Uncharacterized protein YfaA (DUF2138 family)</fullName>
    </submittedName>
</protein>
<organism evidence="2 3">
    <name type="scientific">Paraburkholderia eburnea</name>
    <dbReference type="NCBI Taxonomy" id="1189126"/>
    <lineage>
        <taxon>Bacteria</taxon>
        <taxon>Pseudomonadati</taxon>
        <taxon>Pseudomonadota</taxon>
        <taxon>Betaproteobacteria</taxon>
        <taxon>Burkholderiales</taxon>
        <taxon>Burkholderiaceae</taxon>
        <taxon>Paraburkholderia</taxon>
    </lineage>
</organism>
<dbReference type="EMBL" id="PQGA01000034">
    <property type="protein sequence ID" value="POR45369.1"/>
    <property type="molecule type" value="Genomic_DNA"/>
</dbReference>
<sequence>MKLTRKKAAITVAVLIVALVAIQAIWRPFGGKGAFRSHEAAFDIRYPDAIIDSAALSRLPRDMIRVPLLHALLTRDFVDYYESNAARLSAEGAVRRLAFEHDLDWRDELIKRVFDEPSRVLLWRSPDGRLGYWVMTMRRNGLAKLMQAVGNVAAGDTQLSQAATLSGGVPVYALKLAVGHTLLFAAKGERLVVMSEPGILLDADGKNIGERASALGKMLDDGGADAMHTYRLDDASAEVNGHRLIVSVNYLSFGYQAFFAGVNALRFDFAASGKNAGEAAASGAWSTAALIDPAHLPQHWDSADLWRALPANAAACASLPVDWNDAADLFGKLGDGEQAAAKIVRESFAGPAGVCWYAKSTLVAPVFVARLKAQAVQDPAQLAAIKSALAGVFGDAIGAYEAKAGNDAGYRRLPVKTSEPSAGVTLWTRPVSARSGTAQSAGSSYAAQLSAPRYFPVTLALAHGYVVFSPDARLVDDTLAVLDKRYPAIADTLAPQRLSTTVVSITPGTSAALIEREAGRALPADQEAVFRNAARTHLLPKLHAVASYPPLALSLPDSLPSSLGWVPVEWHFESRANASPRGDAAAGRPLGAGQKDTDDDAASARSNDQADQADQQADQQPAQPGTSGD</sequence>
<name>A0A2S4LSP6_9BURK</name>
<evidence type="ECO:0000313" key="3">
    <source>
        <dbReference type="Proteomes" id="UP000237381"/>
    </source>
</evidence>
<dbReference type="OrthoDB" id="6978897at2"/>
<dbReference type="RefSeq" id="WP_103707838.1">
    <property type="nucleotide sequence ID" value="NZ_PQGA01000034.1"/>
</dbReference>
<dbReference type="Proteomes" id="UP000237381">
    <property type="component" value="Unassembled WGS sequence"/>
</dbReference>
<evidence type="ECO:0000256" key="1">
    <source>
        <dbReference type="SAM" id="MobiDB-lite"/>
    </source>
</evidence>
<keyword evidence="3" id="KW-1185">Reference proteome</keyword>
<reference evidence="2 3" key="1">
    <citation type="submission" date="2018-01" db="EMBL/GenBank/DDBJ databases">
        <title>Genomic Encyclopedia of Type Strains, Phase III (KMG-III): the genomes of soil and plant-associated and newly described type strains.</title>
        <authorList>
            <person name="Whitman W."/>
        </authorList>
    </citation>
    <scope>NUCLEOTIDE SEQUENCE [LARGE SCALE GENOMIC DNA]</scope>
    <source>
        <strain evidence="2 3">JCM 18070</strain>
    </source>
</reference>